<protein>
    <submittedName>
        <fullName evidence="1">Uncharacterized protein</fullName>
    </submittedName>
</protein>
<sequence>MDYGQNVLLSTGNFLCSAPSVNSTIDFSKKPVDDGVVDSPLEKKVQLSDLDRPSTLRATEVEAPTMSLLTIVRLMQKKVYGDANYDKVLPKVPDYLRDDNHEILCNAAKSTSAQQDIKPFLHCNI</sequence>
<accession>A0A7I4ERP3</accession>
<organism evidence="1 2">
    <name type="scientific">Physcomitrium patens</name>
    <name type="common">Spreading-leaved earth moss</name>
    <name type="synonym">Physcomitrella patens</name>
    <dbReference type="NCBI Taxonomy" id="3218"/>
    <lineage>
        <taxon>Eukaryota</taxon>
        <taxon>Viridiplantae</taxon>
        <taxon>Streptophyta</taxon>
        <taxon>Embryophyta</taxon>
        <taxon>Bryophyta</taxon>
        <taxon>Bryophytina</taxon>
        <taxon>Bryopsida</taxon>
        <taxon>Funariidae</taxon>
        <taxon>Funariales</taxon>
        <taxon>Funariaceae</taxon>
        <taxon>Physcomitrium</taxon>
    </lineage>
</organism>
<keyword evidence="2" id="KW-1185">Reference proteome</keyword>
<reference evidence="1 2" key="1">
    <citation type="journal article" date="2008" name="Science">
        <title>The Physcomitrella genome reveals evolutionary insights into the conquest of land by plants.</title>
        <authorList>
            <person name="Rensing S."/>
            <person name="Lang D."/>
            <person name="Zimmer A."/>
            <person name="Terry A."/>
            <person name="Salamov A."/>
            <person name="Shapiro H."/>
            <person name="Nishiyama T."/>
            <person name="Perroud P.-F."/>
            <person name="Lindquist E."/>
            <person name="Kamisugi Y."/>
            <person name="Tanahashi T."/>
            <person name="Sakakibara K."/>
            <person name="Fujita T."/>
            <person name="Oishi K."/>
            <person name="Shin-I T."/>
            <person name="Kuroki Y."/>
            <person name="Toyoda A."/>
            <person name="Suzuki Y."/>
            <person name="Hashimoto A."/>
            <person name="Yamaguchi K."/>
            <person name="Sugano A."/>
            <person name="Kohara Y."/>
            <person name="Fujiyama A."/>
            <person name="Anterola A."/>
            <person name="Aoki S."/>
            <person name="Ashton N."/>
            <person name="Barbazuk W.B."/>
            <person name="Barker E."/>
            <person name="Bennetzen J."/>
            <person name="Bezanilla M."/>
            <person name="Blankenship R."/>
            <person name="Cho S.H."/>
            <person name="Dutcher S."/>
            <person name="Estelle M."/>
            <person name="Fawcett J.A."/>
            <person name="Gundlach H."/>
            <person name="Hanada K."/>
            <person name="Heyl A."/>
            <person name="Hicks K.A."/>
            <person name="Hugh J."/>
            <person name="Lohr M."/>
            <person name="Mayer K."/>
            <person name="Melkozernov A."/>
            <person name="Murata T."/>
            <person name="Nelson D."/>
            <person name="Pils B."/>
            <person name="Prigge M."/>
            <person name="Reiss B."/>
            <person name="Renner T."/>
            <person name="Rombauts S."/>
            <person name="Rushton P."/>
            <person name="Sanderfoot A."/>
            <person name="Schween G."/>
            <person name="Shiu S.-H."/>
            <person name="Stueber K."/>
            <person name="Theodoulou F.L."/>
            <person name="Tu H."/>
            <person name="Van de Peer Y."/>
            <person name="Verrier P.J."/>
            <person name="Waters E."/>
            <person name="Wood A."/>
            <person name="Yang L."/>
            <person name="Cove D."/>
            <person name="Cuming A."/>
            <person name="Hasebe M."/>
            <person name="Lucas S."/>
            <person name="Mishler D.B."/>
            <person name="Reski R."/>
            <person name="Grigoriev I."/>
            <person name="Quatrano R.S."/>
            <person name="Boore J.L."/>
        </authorList>
    </citation>
    <scope>NUCLEOTIDE SEQUENCE [LARGE SCALE GENOMIC DNA]</scope>
    <source>
        <strain evidence="1 2">cv. Gransden 2004</strain>
    </source>
</reference>
<dbReference type="Proteomes" id="UP000006727">
    <property type="component" value="Chromosome 26"/>
</dbReference>
<dbReference type="InParanoid" id="A0A7I4ERP3"/>
<name>A0A7I4ERP3_PHYPA</name>
<reference evidence="1" key="3">
    <citation type="submission" date="2020-12" db="UniProtKB">
        <authorList>
            <consortium name="EnsemblPlants"/>
        </authorList>
    </citation>
    <scope>IDENTIFICATION</scope>
</reference>
<dbReference type="EnsemblPlants" id="Pp3c26_7120V3.1">
    <property type="protein sequence ID" value="PAC:32917404.CDS.1"/>
    <property type="gene ID" value="Pp3c26_7120"/>
</dbReference>
<evidence type="ECO:0000313" key="1">
    <source>
        <dbReference type="EnsemblPlants" id="PAC:32917404.CDS.1"/>
    </source>
</evidence>
<evidence type="ECO:0000313" key="2">
    <source>
        <dbReference type="Proteomes" id="UP000006727"/>
    </source>
</evidence>
<proteinExistence type="predicted"/>
<dbReference type="Gramene" id="Pp3c26_7120V3.1">
    <property type="protein sequence ID" value="PAC:32917404.CDS.1"/>
    <property type="gene ID" value="Pp3c26_7120"/>
</dbReference>
<dbReference type="EMBL" id="ABEU02000026">
    <property type="status" value="NOT_ANNOTATED_CDS"/>
    <property type="molecule type" value="Genomic_DNA"/>
</dbReference>
<dbReference type="AlphaFoldDB" id="A0A7I4ERP3"/>
<reference evidence="1 2" key="2">
    <citation type="journal article" date="2018" name="Plant J.">
        <title>The Physcomitrella patens chromosome-scale assembly reveals moss genome structure and evolution.</title>
        <authorList>
            <person name="Lang D."/>
            <person name="Ullrich K.K."/>
            <person name="Murat F."/>
            <person name="Fuchs J."/>
            <person name="Jenkins J."/>
            <person name="Haas F.B."/>
            <person name="Piednoel M."/>
            <person name="Gundlach H."/>
            <person name="Van Bel M."/>
            <person name="Meyberg R."/>
            <person name="Vives C."/>
            <person name="Morata J."/>
            <person name="Symeonidi A."/>
            <person name="Hiss M."/>
            <person name="Muchero W."/>
            <person name="Kamisugi Y."/>
            <person name="Saleh O."/>
            <person name="Blanc G."/>
            <person name="Decker E.L."/>
            <person name="van Gessel N."/>
            <person name="Grimwood J."/>
            <person name="Hayes R.D."/>
            <person name="Graham S.W."/>
            <person name="Gunter L.E."/>
            <person name="McDaniel S.F."/>
            <person name="Hoernstein S.N.W."/>
            <person name="Larsson A."/>
            <person name="Li F.W."/>
            <person name="Perroud P.F."/>
            <person name="Phillips J."/>
            <person name="Ranjan P."/>
            <person name="Rokshar D.S."/>
            <person name="Rothfels C.J."/>
            <person name="Schneider L."/>
            <person name="Shu S."/>
            <person name="Stevenson D.W."/>
            <person name="Thummler F."/>
            <person name="Tillich M."/>
            <person name="Villarreal Aguilar J.C."/>
            <person name="Widiez T."/>
            <person name="Wong G.K."/>
            <person name="Wymore A."/>
            <person name="Zhang Y."/>
            <person name="Zimmer A.D."/>
            <person name="Quatrano R.S."/>
            <person name="Mayer K.F.X."/>
            <person name="Goodstein D."/>
            <person name="Casacuberta J.M."/>
            <person name="Vandepoele K."/>
            <person name="Reski R."/>
            <person name="Cuming A.C."/>
            <person name="Tuskan G.A."/>
            <person name="Maumus F."/>
            <person name="Salse J."/>
            <person name="Schmutz J."/>
            <person name="Rensing S.A."/>
        </authorList>
    </citation>
    <scope>NUCLEOTIDE SEQUENCE [LARGE SCALE GENOMIC DNA]</scope>
    <source>
        <strain evidence="1 2">cv. Gransden 2004</strain>
    </source>
</reference>